<evidence type="ECO:0000256" key="3">
    <source>
        <dbReference type="RuleBase" id="RU000363"/>
    </source>
</evidence>
<dbReference type="AlphaFoldDB" id="A0A1I5M4V6"/>
<dbReference type="EMBL" id="FOXC01000004">
    <property type="protein sequence ID" value="SFP04668.1"/>
    <property type="molecule type" value="Genomic_DNA"/>
</dbReference>
<dbReference type="InterPro" id="IPR002347">
    <property type="entry name" value="SDR_fam"/>
</dbReference>
<evidence type="ECO:0000313" key="5">
    <source>
        <dbReference type="EMBL" id="SFP04668.1"/>
    </source>
</evidence>
<reference evidence="5 6" key="1">
    <citation type="submission" date="2016-10" db="EMBL/GenBank/DDBJ databases">
        <authorList>
            <person name="de Groot N.N."/>
        </authorList>
    </citation>
    <scope>NUCLEOTIDE SEQUENCE [LARGE SCALE GENOMIC DNA]</scope>
    <source>
        <strain evidence="5 6">DSM 17073</strain>
    </source>
</reference>
<evidence type="ECO:0000256" key="2">
    <source>
        <dbReference type="ARBA" id="ARBA00023002"/>
    </source>
</evidence>
<dbReference type="FunFam" id="3.40.50.720:FF:000240">
    <property type="entry name" value="SDR family oxidoreductase"/>
    <property type="match status" value="1"/>
</dbReference>
<keyword evidence="2" id="KW-0560">Oxidoreductase</keyword>
<evidence type="ECO:0000256" key="1">
    <source>
        <dbReference type="ARBA" id="ARBA00006484"/>
    </source>
</evidence>
<dbReference type="SUPFAM" id="SSF51735">
    <property type="entry name" value="NAD(P)-binding Rossmann-fold domains"/>
    <property type="match status" value="1"/>
</dbReference>
<organism evidence="5 6">
    <name type="scientific">Halolactibacillus halophilus</name>
    <dbReference type="NCBI Taxonomy" id="306540"/>
    <lineage>
        <taxon>Bacteria</taxon>
        <taxon>Bacillati</taxon>
        <taxon>Bacillota</taxon>
        <taxon>Bacilli</taxon>
        <taxon>Bacillales</taxon>
        <taxon>Bacillaceae</taxon>
        <taxon>Halolactibacillus</taxon>
    </lineage>
</organism>
<comment type="similarity">
    <text evidence="1 3">Belongs to the short-chain dehydrogenases/reductases (SDR) family.</text>
</comment>
<dbReference type="InterPro" id="IPR036291">
    <property type="entry name" value="NAD(P)-bd_dom_sf"/>
</dbReference>
<dbReference type="PANTHER" id="PTHR42760">
    <property type="entry name" value="SHORT-CHAIN DEHYDROGENASES/REDUCTASES FAMILY MEMBER"/>
    <property type="match status" value="1"/>
</dbReference>
<dbReference type="Pfam" id="PF00106">
    <property type="entry name" value="adh_short"/>
    <property type="match status" value="1"/>
</dbReference>
<proteinExistence type="inferred from homology"/>
<sequence length="283" mass="29752">MKEHKFDLSGKVAAVTGGAGVLGSYFCKALAEAGASVVVMDLQKDAANNIAEEIVTEGGKAIGVAANVLDVESLKAAKVKVDEVYGGVDILLNGAGGNNPKGTSDDEFYDSEAAKANPDLKTFFDLDPKGIGFVMDLNYLGTLLPSQVFGKDMAERKDATIINVSSMNAFTPLTKIPAYSGGKAAVSNFTEWLATYMSKAGVRVNAIAPGFLVTKQNEKLLLNEDGSYTARSQKILNATPMERFGNPEELVGAVLFLADAKYSSFVSGVVLPIDGGFHAYSGV</sequence>
<dbReference type="Proteomes" id="UP000321547">
    <property type="component" value="Unassembled WGS sequence"/>
</dbReference>
<dbReference type="NCBIfam" id="NF006132">
    <property type="entry name" value="PRK08277.1"/>
    <property type="match status" value="1"/>
</dbReference>
<keyword evidence="4" id="KW-0223">Dioxygenase</keyword>
<evidence type="ECO:0000313" key="7">
    <source>
        <dbReference type="Proteomes" id="UP000321547"/>
    </source>
</evidence>
<dbReference type="STRING" id="306540.SAMN05421839_10432"/>
<dbReference type="RefSeq" id="WP_373863174.1">
    <property type="nucleotide sequence ID" value="NZ_BJWI01000004.1"/>
</dbReference>
<name>A0A1I5M4V6_9BACI</name>
<protein>
    <submittedName>
        <fullName evidence="4">Dioxygenase</fullName>
    </submittedName>
    <submittedName>
        <fullName evidence="5">NAD(P)-dependent dehydrogenase, short-chain alcohol dehydrogenase family</fullName>
    </submittedName>
</protein>
<evidence type="ECO:0000313" key="4">
    <source>
        <dbReference type="EMBL" id="GEM01014.1"/>
    </source>
</evidence>
<dbReference type="Proteomes" id="UP000242243">
    <property type="component" value="Unassembled WGS sequence"/>
</dbReference>
<dbReference type="PRINTS" id="PR00081">
    <property type="entry name" value="GDHRDH"/>
</dbReference>
<evidence type="ECO:0000313" key="6">
    <source>
        <dbReference type="Proteomes" id="UP000242243"/>
    </source>
</evidence>
<keyword evidence="7" id="KW-1185">Reference proteome</keyword>
<dbReference type="PROSITE" id="PS00061">
    <property type="entry name" value="ADH_SHORT"/>
    <property type="match status" value="1"/>
</dbReference>
<dbReference type="GO" id="GO:0005975">
    <property type="term" value="P:carbohydrate metabolic process"/>
    <property type="evidence" value="ECO:0007669"/>
    <property type="project" value="UniProtKB-ARBA"/>
</dbReference>
<gene>
    <name evidence="4" type="ORF">HHA03_05460</name>
    <name evidence="5" type="ORF">SAMN05421839_10432</name>
</gene>
<dbReference type="GO" id="GO:0051213">
    <property type="term" value="F:dioxygenase activity"/>
    <property type="evidence" value="ECO:0007669"/>
    <property type="project" value="UniProtKB-KW"/>
</dbReference>
<dbReference type="PRINTS" id="PR00080">
    <property type="entry name" value="SDRFAMILY"/>
</dbReference>
<dbReference type="CDD" id="cd08935">
    <property type="entry name" value="mannonate_red_SDR_c"/>
    <property type="match status" value="1"/>
</dbReference>
<dbReference type="Gene3D" id="3.40.50.720">
    <property type="entry name" value="NAD(P)-binding Rossmann-like Domain"/>
    <property type="match status" value="1"/>
</dbReference>
<dbReference type="InterPro" id="IPR020904">
    <property type="entry name" value="Sc_DH/Rdtase_CS"/>
</dbReference>
<dbReference type="PANTHER" id="PTHR42760:SF115">
    <property type="entry name" value="3-OXOACYL-[ACYL-CARRIER-PROTEIN] REDUCTASE FABG"/>
    <property type="match status" value="1"/>
</dbReference>
<reference evidence="4 7" key="2">
    <citation type="submission" date="2019-07" db="EMBL/GenBank/DDBJ databases">
        <title>Whole genome shotgun sequence of Halolactibacillus halophilus NBRC 100868.</title>
        <authorList>
            <person name="Hosoyama A."/>
            <person name="Uohara A."/>
            <person name="Ohji S."/>
            <person name="Ichikawa N."/>
        </authorList>
    </citation>
    <scope>NUCLEOTIDE SEQUENCE [LARGE SCALE GENOMIC DNA]</scope>
    <source>
        <strain evidence="4 7">NBRC 100868</strain>
    </source>
</reference>
<dbReference type="EMBL" id="BJWI01000004">
    <property type="protein sequence ID" value="GEM01014.1"/>
    <property type="molecule type" value="Genomic_DNA"/>
</dbReference>
<dbReference type="GO" id="GO:0016616">
    <property type="term" value="F:oxidoreductase activity, acting on the CH-OH group of donors, NAD or NADP as acceptor"/>
    <property type="evidence" value="ECO:0007669"/>
    <property type="project" value="TreeGrafter"/>
</dbReference>
<accession>A0A1I5M4V6</accession>